<keyword evidence="4 7" id="KW-0812">Transmembrane</keyword>
<dbReference type="AlphaFoldDB" id="A0A099T6A5"/>
<reference evidence="8 9" key="1">
    <citation type="submission" date="2014-09" db="EMBL/GenBank/DDBJ databases">
        <title>Draft genome sequence of an obligately methylotrophic methanogen, Methanococcoides methylutens, isolated from marine sediment.</title>
        <authorList>
            <person name="Guan Y."/>
            <person name="Ngugi D.K."/>
            <person name="Blom J."/>
            <person name="Ali S."/>
            <person name="Ferry J.G."/>
            <person name="Stingl U."/>
        </authorList>
    </citation>
    <scope>NUCLEOTIDE SEQUENCE [LARGE SCALE GENOMIC DNA]</scope>
    <source>
        <strain evidence="8 9">DSM 2657</strain>
    </source>
</reference>
<dbReference type="EMBL" id="JRHO01000002">
    <property type="protein sequence ID" value="KGK99751.1"/>
    <property type="molecule type" value="Genomic_DNA"/>
</dbReference>
<organism evidence="8 9">
    <name type="scientific">Methanococcoides methylutens</name>
    <dbReference type="NCBI Taxonomy" id="2226"/>
    <lineage>
        <taxon>Archaea</taxon>
        <taxon>Methanobacteriati</taxon>
        <taxon>Methanobacteriota</taxon>
        <taxon>Stenosarchaea group</taxon>
        <taxon>Methanomicrobia</taxon>
        <taxon>Methanosarcinales</taxon>
        <taxon>Methanosarcinaceae</taxon>
        <taxon>Methanococcoides</taxon>
    </lineage>
</organism>
<dbReference type="PANTHER" id="PTHR30561:SF0">
    <property type="entry name" value="GUANIDINIUM EXPORTER"/>
    <property type="match status" value="1"/>
</dbReference>
<dbReference type="Gene3D" id="1.10.3730.20">
    <property type="match status" value="1"/>
</dbReference>
<proteinExistence type="predicted"/>
<evidence type="ECO:0000256" key="1">
    <source>
        <dbReference type="ARBA" id="ARBA00004651"/>
    </source>
</evidence>
<evidence type="ECO:0000256" key="7">
    <source>
        <dbReference type="SAM" id="Phobius"/>
    </source>
</evidence>
<gene>
    <name evidence="8" type="ORF">LI82_00620</name>
</gene>
<evidence type="ECO:0000313" key="8">
    <source>
        <dbReference type="EMBL" id="KGK99751.1"/>
    </source>
</evidence>
<dbReference type="RefSeq" id="WP_048193028.1">
    <property type="nucleotide sequence ID" value="NZ_CAAGSM010000008.1"/>
</dbReference>
<evidence type="ECO:0000256" key="4">
    <source>
        <dbReference type="ARBA" id="ARBA00022692"/>
    </source>
</evidence>
<comment type="caution">
    <text evidence="8">The sequence shown here is derived from an EMBL/GenBank/DDBJ whole genome shotgun (WGS) entry which is preliminary data.</text>
</comment>
<feature type="transmembrane region" description="Helical" evidence="7">
    <location>
        <begin position="58"/>
        <end position="78"/>
    </location>
</feature>
<protein>
    <submittedName>
        <fullName evidence="8">Multidrug transporter</fullName>
    </submittedName>
</protein>
<keyword evidence="6 7" id="KW-0472">Membrane</keyword>
<keyword evidence="2" id="KW-0813">Transport</keyword>
<dbReference type="GO" id="GO:0005886">
    <property type="term" value="C:plasma membrane"/>
    <property type="evidence" value="ECO:0007669"/>
    <property type="project" value="UniProtKB-SubCell"/>
</dbReference>
<dbReference type="InterPro" id="IPR000390">
    <property type="entry name" value="Small_drug/metabolite_transptr"/>
</dbReference>
<comment type="subcellular location">
    <subcellularLocation>
        <location evidence="1">Cell membrane</location>
        <topology evidence="1">Multi-pass membrane protein</topology>
    </subcellularLocation>
</comment>
<evidence type="ECO:0000256" key="3">
    <source>
        <dbReference type="ARBA" id="ARBA00022475"/>
    </source>
</evidence>
<accession>A0A099T6A5</accession>
<dbReference type="GO" id="GO:0022857">
    <property type="term" value="F:transmembrane transporter activity"/>
    <property type="evidence" value="ECO:0007669"/>
    <property type="project" value="InterPro"/>
</dbReference>
<dbReference type="InterPro" id="IPR037185">
    <property type="entry name" value="EmrE-like"/>
</dbReference>
<keyword evidence="5 7" id="KW-1133">Transmembrane helix</keyword>
<evidence type="ECO:0000256" key="2">
    <source>
        <dbReference type="ARBA" id="ARBA00022448"/>
    </source>
</evidence>
<dbReference type="FunFam" id="1.10.3730.20:FF:000001">
    <property type="entry name" value="Quaternary ammonium compound resistance transporter SugE"/>
    <property type="match status" value="1"/>
</dbReference>
<keyword evidence="9" id="KW-1185">Reference proteome</keyword>
<dbReference type="Pfam" id="PF00893">
    <property type="entry name" value="Multi_Drug_Res"/>
    <property type="match status" value="1"/>
</dbReference>
<dbReference type="OrthoDB" id="121740at2157"/>
<sequence length="105" mass="11440">MEWIYLLIAGIFETGWAVGLKYSDGLTKFYPVVFTVVTLILSMYLLEKALRTLPVGTAYAVWTGIGIIGTTVLGIFLFNESMNVTRLFFIGLIAVGIGGLKLVSA</sequence>
<keyword evidence="3" id="KW-1003">Cell membrane</keyword>
<feature type="transmembrane region" description="Helical" evidence="7">
    <location>
        <begin position="84"/>
        <end position="103"/>
    </location>
</feature>
<name>A0A099T6A5_METMT</name>
<feature type="transmembrane region" description="Helical" evidence="7">
    <location>
        <begin position="27"/>
        <end position="46"/>
    </location>
</feature>
<dbReference type="GeneID" id="69200221"/>
<evidence type="ECO:0000313" key="9">
    <source>
        <dbReference type="Proteomes" id="UP000029859"/>
    </source>
</evidence>
<dbReference type="Proteomes" id="UP000029859">
    <property type="component" value="Unassembled WGS sequence"/>
</dbReference>
<evidence type="ECO:0000256" key="5">
    <source>
        <dbReference type="ARBA" id="ARBA00022989"/>
    </source>
</evidence>
<dbReference type="PANTHER" id="PTHR30561">
    <property type="entry name" value="SMR FAMILY PROTON-DEPENDENT DRUG EFFLUX TRANSPORTER SUGE"/>
    <property type="match status" value="1"/>
</dbReference>
<dbReference type="InterPro" id="IPR045324">
    <property type="entry name" value="Small_multidrug_res"/>
</dbReference>
<evidence type="ECO:0000256" key="6">
    <source>
        <dbReference type="ARBA" id="ARBA00023136"/>
    </source>
</evidence>
<dbReference type="SUPFAM" id="SSF103481">
    <property type="entry name" value="Multidrug resistance efflux transporter EmrE"/>
    <property type="match status" value="1"/>
</dbReference>